<dbReference type="STRING" id="530584.SAMN05421630_111251"/>
<evidence type="ECO:0000313" key="3">
    <source>
        <dbReference type="Proteomes" id="UP000199494"/>
    </source>
</evidence>
<dbReference type="Gene3D" id="2.130.10.10">
    <property type="entry name" value="YVTN repeat-like/Quinoprotein amine dehydrogenase"/>
    <property type="match status" value="1"/>
</dbReference>
<dbReference type="InterPro" id="IPR011047">
    <property type="entry name" value="Quinoprotein_ADH-like_sf"/>
</dbReference>
<organism evidence="2 3">
    <name type="scientific">Prauserella marina</name>
    <dbReference type="NCBI Taxonomy" id="530584"/>
    <lineage>
        <taxon>Bacteria</taxon>
        <taxon>Bacillati</taxon>
        <taxon>Actinomycetota</taxon>
        <taxon>Actinomycetes</taxon>
        <taxon>Pseudonocardiales</taxon>
        <taxon>Pseudonocardiaceae</taxon>
        <taxon>Prauserella</taxon>
    </lineage>
</organism>
<dbReference type="InterPro" id="IPR002372">
    <property type="entry name" value="PQQ_rpt_dom"/>
</dbReference>
<protein>
    <submittedName>
        <fullName evidence="2">PQQ-like domain-containing protein</fullName>
    </submittedName>
</protein>
<reference evidence="2 3" key="1">
    <citation type="submission" date="2016-10" db="EMBL/GenBank/DDBJ databases">
        <authorList>
            <person name="de Groot N.N."/>
        </authorList>
    </citation>
    <scope>NUCLEOTIDE SEQUENCE [LARGE SCALE GENOMIC DNA]</scope>
    <source>
        <strain evidence="2 3">CGMCC 4.5506</strain>
    </source>
</reference>
<dbReference type="Proteomes" id="UP000199494">
    <property type="component" value="Unassembled WGS sequence"/>
</dbReference>
<evidence type="ECO:0000313" key="2">
    <source>
        <dbReference type="EMBL" id="SDD72547.1"/>
    </source>
</evidence>
<dbReference type="SUPFAM" id="SSF50998">
    <property type="entry name" value="Quinoprotein alcohol dehydrogenase-like"/>
    <property type="match status" value="1"/>
</dbReference>
<dbReference type="EMBL" id="FMZE01000011">
    <property type="protein sequence ID" value="SDD72547.1"/>
    <property type="molecule type" value="Genomic_DNA"/>
</dbReference>
<dbReference type="InterPro" id="IPR015943">
    <property type="entry name" value="WD40/YVTN_repeat-like_dom_sf"/>
</dbReference>
<dbReference type="AlphaFoldDB" id="A0A1G6X598"/>
<keyword evidence="3" id="KW-1185">Reference proteome</keyword>
<accession>A0A1G6X598</accession>
<gene>
    <name evidence="2" type="ORF">SAMN05421630_111251</name>
</gene>
<sequence>MITGCSGPAGLDVEVDHVVGEAPPPLGAEGPEAEGFTESWRAPVKLPEGDARFALSAGNVVAGGADGVFAFAATTGEPTWRYAEPGRTLSAWVATDDTVVIESHGTDADDNPADWHVIALDSGTGERLWERTDNEWRLDSGEPVAGTVLGRIGGYEAQGIDARTGETRWSFAAKDVPGGCTAPTGGSDQATGSFLLQLGCGGKDPDRVFGTVDAETGKAQWFRAIREGDRFPLPERRRDLSTYRMGSGAPLLIDWAGNEVRTEDEHARCPCVTLDQGDRTLLAYRVPDLAGRTSGWVSELGEDGVAKPVAELRSSLHSTSIYSAAEGRLYGIGPARPGFPSTTPLLVAMVDGEEVSYAALPVALAENTREDLWFEVAGERVFLAMRREGDTEFVISSYTPAKKAGGAAFDEWTDPCTLLSGVVKEERALPPDDPEYVGEVSVPLTRCSGYLRVGEREPVRSVDLSVVWVAPSAAEAEALLATSGATSESAVGADQEHRDETGTTLLRVGAVIVSVDTFDFEEDQRDKALRGIVTNLRAR</sequence>
<dbReference type="Pfam" id="PF13360">
    <property type="entry name" value="PQQ_2"/>
    <property type="match status" value="1"/>
</dbReference>
<feature type="domain" description="Pyrrolo-quinoline quinone repeat" evidence="1">
    <location>
        <begin position="38"/>
        <end position="170"/>
    </location>
</feature>
<name>A0A1G6X598_9PSEU</name>
<evidence type="ECO:0000259" key="1">
    <source>
        <dbReference type="Pfam" id="PF13360"/>
    </source>
</evidence>
<dbReference type="PANTHER" id="PTHR34512">
    <property type="entry name" value="CELL SURFACE PROTEIN"/>
    <property type="match status" value="1"/>
</dbReference>
<proteinExistence type="predicted"/>
<dbReference type="PANTHER" id="PTHR34512:SF30">
    <property type="entry name" value="OUTER MEMBRANE PROTEIN ASSEMBLY FACTOR BAMB"/>
    <property type="match status" value="1"/>
</dbReference>